<dbReference type="PANTHER" id="PTHR48050:SF2">
    <property type="entry name" value="STEROL 3-BETA-GLUCOSYLTRANSFERASE UGT80A2-LIKE"/>
    <property type="match status" value="1"/>
</dbReference>
<sequence>MLQRRYKYHFIYSSLCHGRLLVNFPILYLVLNNKLVTEKKKLKLRPVTYLRGSYSSPPDVPYGYIWSSHLVPKPKDWGPKIDVVGFCFLDLASSYEPPESLVKWLKDGDKPIYIGFAGTTAAGLKAACPTTIVPFFGDQPFWGERVHARGVGPAPIPVEEFSLDKLVAAIKFMMDPEVKKCTVDLGKALEGEDGVAGAVKAFYKHFPVTEKPEHKSDLTQTRTGLLSIRRCFGHA</sequence>
<dbReference type="Proteomes" id="UP000436088">
    <property type="component" value="Unassembled WGS sequence"/>
</dbReference>
<dbReference type="Gene3D" id="3.40.50.2000">
    <property type="entry name" value="Glycogen Phosphorylase B"/>
    <property type="match status" value="2"/>
</dbReference>
<dbReference type="PANTHER" id="PTHR48050">
    <property type="entry name" value="STEROL 3-BETA-GLUCOSYLTRANSFERASE"/>
    <property type="match status" value="1"/>
</dbReference>
<dbReference type="InterPro" id="IPR050426">
    <property type="entry name" value="Glycosyltransferase_28"/>
</dbReference>
<dbReference type="GO" id="GO:0016740">
    <property type="term" value="F:transferase activity"/>
    <property type="evidence" value="ECO:0007669"/>
    <property type="project" value="UniProtKB-KW"/>
</dbReference>
<dbReference type="EMBL" id="VEPZ02001484">
    <property type="protein sequence ID" value="KAE8670999.1"/>
    <property type="molecule type" value="Genomic_DNA"/>
</dbReference>
<dbReference type="AlphaFoldDB" id="A0A6A2Y9Y7"/>
<accession>A0A6A2Y9Y7</accession>
<evidence type="ECO:0000313" key="1">
    <source>
        <dbReference type="EMBL" id="KAE8670999.1"/>
    </source>
</evidence>
<dbReference type="SUPFAM" id="SSF53756">
    <property type="entry name" value="UDP-Glycosyltransferase/glycogen phosphorylase"/>
    <property type="match status" value="1"/>
</dbReference>
<evidence type="ECO:0000313" key="2">
    <source>
        <dbReference type="Proteomes" id="UP000436088"/>
    </source>
</evidence>
<gene>
    <name evidence="1" type="ORF">F3Y22_tig00112000pilonHSYRG00109</name>
</gene>
<reference evidence="1" key="1">
    <citation type="submission" date="2019-09" db="EMBL/GenBank/DDBJ databases">
        <title>Draft genome information of white flower Hibiscus syriacus.</title>
        <authorList>
            <person name="Kim Y.-M."/>
        </authorList>
    </citation>
    <scope>NUCLEOTIDE SEQUENCE [LARGE SCALE GENOMIC DNA]</scope>
    <source>
        <strain evidence="1">YM2019G1</strain>
    </source>
</reference>
<name>A0A6A2Y9Y7_HIBSY</name>
<proteinExistence type="predicted"/>
<keyword evidence="2" id="KW-1185">Reference proteome</keyword>
<organism evidence="1 2">
    <name type="scientific">Hibiscus syriacus</name>
    <name type="common">Rose of Sharon</name>
    <dbReference type="NCBI Taxonomy" id="106335"/>
    <lineage>
        <taxon>Eukaryota</taxon>
        <taxon>Viridiplantae</taxon>
        <taxon>Streptophyta</taxon>
        <taxon>Embryophyta</taxon>
        <taxon>Tracheophyta</taxon>
        <taxon>Spermatophyta</taxon>
        <taxon>Magnoliopsida</taxon>
        <taxon>eudicotyledons</taxon>
        <taxon>Gunneridae</taxon>
        <taxon>Pentapetalae</taxon>
        <taxon>rosids</taxon>
        <taxon>malvids</taxon>
        <taxon>Malvales</taxon>
        <taxon>Malvaceae</taxon>
        <taxon>Malvoideae</taxon>
        <taxon>Hibiscus</taxon>
    </lineage>
</organism>
<protein>
    <submittedName>
        <fullName evidence="1">Sterol 3-beta-glucosyltransferase UGT80A2</fullName>
    </submittedName>
</protein>
<comment type="caution">
    <text evidence="1">The sequence shown here is derived from an EMBL/GenBank/DDBJ whole genome shotgun (WGS) entry which is preliminary data.</text>
</comment>